<reference evidence="4" key="1">
    <citation type="journal article" date="2020" name="Stud. Mycol.">
        <title>101 Dothideomycetes genomes: a test case for predicting lifestyles and emergence of pathogens.</title>
        <authorList>
            <person name="Haridas S."/>
            <person name="Albert R."/>
            <person name="Binder M."/>
            <person name="Bloem J."/>
            <person name="Labutti K."/>
            <person name="Salamov A."/>
            <person name="Andreopoulos B."/>
            <person name="Baker S."/>
            <person name="Barry K."/>
            <person name="Bills G."/>
            <person name="Bluhm B."/>
            <person name="Cannon C."/>
            <person name="Castanera R."/>
            <person name="Culley D."/>
            <person name="Daum C."/>
            <person name="Ezra D."/>
            <person name="Gonzalez J."/>
            <person name="Henrissat B."/>
            <person name="Kuo A."/>
            <person name="Liang C."/>
            <person name="Lipzen A."/>
            <person name="Lutzoni F."/>
            <person name="Magnuson J."/>
            <person name="Mondo S."/>
            <person name="Nolan M."/>
            <person name="Ohm R."/>
            <person name="Pangilinan J."/>
            <person name="Park H.-J."/>
            <person name="Ramirez L."/>
            <person name="Alfaro M."/>
            <person name="Sun H."/>
            <person name="Tritt A."/>
            <person name="Yoshinaga Y."/>
            <person name="Zwiers L.-H."/>
            <person name="Turgeon B."/>
            <person name="Goodwin S."/>
            <person name="Spatafora J."/>
            <person name="Crous P."/>
            <person name="Grigoriev I."/>
        </authorList>
    </citation>
    <scope>NUCLEOTIDE SEQUENCE</scope>
    <source>
        <strain evidence="4">ATCC 74209</strain>
    </source>
</reference>
<sequence length="481" mass="53200">MNFLRLTALQSLPRALSRRPLRNLSTRTPLRSKYSAEGATDAINGAKPKPKHILDEVSLHRAAQLKRAAAIRRRNWLALGAALSMIAPMVLIKIWPIPEHVREEIEAKKRKNAEDDQKEKDANEQSLLEKLDILKPTRTDSPKGVSQTFQGKPVVVAPGDRIVATPNPEKATSILADDEAVELVPTGTSYIPYFPKTITVPSTSSSTFSSSTALTGARSANPEDPEYTLLGLGIRKVSFLRVQVYVLGLYVRTSHLSTLQNHLINTVNPSASTLISNEKDELRNALLDPEKSNQIWEGILSKKGVEGVDMAIRVVPVRGTDFKHLQDGWMRGVASRTDEVRRRQNALLQQQAQEQKKISLPKPVEEGEFEDESFGAAMKEFKGLFQGRGKAPKGSVITLTRDRDGTFGALYQSLTKFKDGKEKLGDIVKMGEVKDERVSRLVWLLYLGGKNVSSEDARKNIVEGCVGIVERPVGTVEARVL</sequence>
<feature type="transmembrane region" description="Helical" evidence="2">
    <location>
        <begin position="76"/>
        <end position="95"/>
    </location>
</feature>
<protein>
    <recommendedName>
        <fullName evidence="3">Chalcone isomerase domain-containing protein</fullName>
    </recommendedName>
</protein>
<dbReference type="EMBL" id="ML994156">
    <property type="protein sequence ID" value="KAF2198284.1"/>
    <property type="molecule type" value="Genomic_DNA"/>
</dbReference>
<dbReference type="InterPro" id="IPR016087">
    <property type="entry name" value="Chalcone_isomerase"/>
</dbReference>
<organism evidence="4 5">
    <name type="scientific">Delitschia confertaspora ATCC 74209</name>
    <dbReference type="NCBI Taxonomy" id="1513339"/>
    <lineage>
        <taxon>Eukaryota</taxon>
        <taxon>Fungi</taxon>
        <taxon>Dikarya</taxon>
        <taxon>Ascomycota</taxon>
        <taxon>Pezizomycotina</taxon>
        <taxon>Dothideomycetes</taxon>
        <taxon>Pleosporomycetidae</taxon>
        <taxon>Pleosporales</taxon>
        <taxon>Delitschiaceae</taxon>
        <taxon>Delitschia</taxon>
    </lineage>
</organism>
<evidence type="ECO:0000256" key="1">
    <source>
        <dbReference type="SAM" id="MobiDB-lite"/>
    </source>
</evidence>
<evidence type="ECO:0000313" key="5">
    <source>
        <dbReference type="Proteomes" id="UP000799536"/>
    </source>
</evidence>
<accession>A0A9P4JHB9</accession>
<dbReference type="OrthoDB" id="18193at2759"/>
<feature type="compositionally biased region" description="Basic and acidic residues" evidence="1">
    <location>
        <begin position="108"/>
        <end position="141"/>
    </location>
</feature>
<evidence type="ECO:0000313" key="4">
    <source>
        <dbReference type="EMBL" id="KAF2198284.1"/>
    </source>
</evidence>
<feature type="domain" description="Chalcone isomerase" evidence="3">
    <location>
        <begin position="226"/>
        <end position="462"/>
    </location>
</feature>
<dbReference type="InterPro" id="IPR036298">
    <property type="entry name" value="Chalcone_isomerase_sf"/>
</dbReference>
<feature type="region of interest" description="Disordered" evidence="1">
    <location>
        <begin position="108"/>
        <end position="150"/>
    </location>
</feature>
<evidence type="ECO:0000256" key="2">
    <source>
        <dbReference type="SAM" id="Phobius"/>
    </source>
</evidence>
<dbReference type="InterPro" id="IPR016088">
    <property type="entry name" value="Chalcone_isomerase_3-sand"/>
</dbReference>
<dbReference type="SUPFAM" id="SSF54626">
    <property type="entry name" value="Chalcone isomerase"/>
    <property type="match status" value="1"/>
</dbReference>
<keyword evidence="2" id="KW-0472">Membrane</keyword>
<dbReference type="PANTHER" id="PTHR47284">
    <property type="entry name" value="FATTY-ACID-BINDING PROTEIN 2"/>
    <property type="match status" value="1"/>
</dbReference>
<proteinExistence type="predicted"/>
<keyword evidence="2" id="KW-1133">Transmembrane helix</keyword>
<dbReference type="GO" id="GO:0016872">
    <property type="term" value="F:intramolecular lyase activity"/>
    <property type="evidence" value="ECO:0007669"/>
    <property type="project" value="InterPro"/>
</dbReference>
<dbReference type="Proteomes" id="UP000799536">
    <property type="component" value="Unassembled WGS sequence"/>
</dbReference>
<dbReference type="AlphaFoldDB" id="A0A9P4JHB9"/>
<name>A0A9P4JHB9_9PLEO</name>
<dbReference type="Pfam" id="PF16035">
    <property type="entry name" value="Chalcone_2"/>
    <property type="match status" value="1"/>
</dbReference>
<keyword evidence="5" id="KW-1185">Reference proteome</keyword>
<gene>
    <name evidence="4" type="ORF">GQ43DRAFT_443494</name>
</gene>
<evidence type="ECO:0000259" key="3">
    <source>
        <dbReference type="Pfam" id="PF16035"/>
    </source>
</evidence>
<keyword evidence="2" id="KW-0812">Transmembrane</keyword>
<dbReference type="PANTHER" id="PTHR47284:SF3">
    <property type="entry name" value="FATTY-ACID-BINDING PROTEIN 2"/>
    <property type="match status" value="1"/>
</dbReference>
<dbReference type="Gene3D" id="3.50.70.10">
    <property type="match status" value="1"/>
</dbReference>
<comment type="caution">
    <text evidence="4">The sequence shown here is derived from an EMBL/GenBank/DDBJ whole genome shotgun (WGS) entry which is preliminary data.</text>
</comment>